<dbReference type="OrthoDB" id="10306646at2759"/>
<evidence type="ECO:0000256" key="1">
    <source>
        <dbReference type="SAM" id="MobiDB-lite"/>
    </source>
</evidence>
<dbReference type="EMBL" id="SOZJ01000007">
    <property type="protein sequence ID" value="TGJ64139.1"/>
    <property type="molecule type" value="Genomic_DNA"/>
</dbReference>
<feature type="compositionally biased region" description="Basic and acidic residues" evidence="1">
    <location>
        <begin position="21"/>
        <end position="30"/>
    </location>
</feature>
<feature type="region of interest" description="Disordered" evidence="1">
    <location>
        <begin position="1"/>
        <end position="44"/>
    </location>
</feature>
<evidence type="ECO:0000313" key="2">
    <source>
        <dbReference type="EMBL" id="TGJ64139.1"/>
    </source>
</evidence>
<reference evidence="2 3" key="1">
    <citation type="submission" date="2019-03" db="EMBL/GenBank/DDBJ databases">
        <title>Nematode-trapping fungi genome.</title>
        <authorList>
            <person name="Vidal-Diez De Ulzurrun G."/>
        </authorList>
    </citation>
    <scope>NUCLEOTIDE SEQUENCE [LARGE SCALE GENOMIC DNA]</scope>
    <source>
        <strain evidence="2 3">TWF154</strain>
    </source>
</reference>
<proteinExistence type="predicted"/>
<gene>
    <name evidence="2" type="ORF">EYR41_010214</name>
</gene>
<dbReference type="AlphaFoldDB" id="A0A7C8PBM5"/>
<accession>A0A7C8PBM5</accession>
<dbReference type="Proteomes" id="UP000297595">
    <property type="component" value="Unassembled WGS sequence"/>
</dbReference>
<organism evidence="2 3">
    <name type="scientific">Orbilia oligospora</name>
    <name type="common">Nematode-trapping fungus</name>
    <name type="synonym">Arthrobotrys oligospora</name>
    <dbReference type="NCBI Taxonomy" id="2813651"/>
    <lineage>
        <taxon>Eukaryota</taxon>
        <taxon>Fungi</taxon>
        <taxon>Dikarya</taxon>
        <taxon>Ascomycota</taxon>
        <taxon>Pezizomycotina</taxon>
        <taxon>Orbiliomycetes</taxon>
        <taxon>Orbiliales</taxon>
        <taxon>Orbiliaceae</taxon>
        <taxon>Orbilia</taxon>
    </lineage>
</organism>
<sequence length="607" mass="70311">MEYSSQDQDQDQDQDQGQEQGQDRGQEHQDQNQSSNPPPSLDERCTDLPFLLHALYHLEPNPQTSRARQKTYDQSQWHAIPREALQILTVISQLFATTGNSEVAVTMYTLSNKVVVFFAASEVLGVVEEGYVCVIGEMVRSIARGEYGRIRVRGRRRRREVMHTRVYEEMMIIVVGRCRDRILWLFEGLAAEVWDSGVSLLDRCEENGEGVGWEKVADLAAGDTKLTEFVDSRKGYEDMEVEVVDGPGEWVRVEVNRRRRIYCFPEDDTLPFNQQFQHPLSDFRNEPVQEDVRNENMAWEYISNDKAPPRALTSALQRLMPTTKMSSAERGRFFRALRQGLISFLRAIRSKDFRETDNDKLWEYMRVADLIYKKRTELEPLVKFTDEQMEWVNKIARYPRAAEFIIRRAYTPQYQKMLSNLEIHELIPKAPDPPDQSLAPPPQTTVLEILEWVERRYAGPPYRLLISPPSIKLKYPNADPRAMWTPNPPPDKHCVHPEVAITNFIYNYGIYNFNTPFVVYGVSGVCCWACDLYADIVHKTMLAHCINGFHAERIYKEGWTGKVPKGDGWYVPIDGEGDREFREKVAEVVEDCLKVIVGNTRKAWIER</sequence>
<protein>
    <submittedName>
        <fullName evidence="2">Uncharacterized protein</fullName>
    </submittedName>
</protein>
<comment type="caution">
    <text evidence="2">The sequence shown here is derived from an EMBL/GenBank/DDBJ whole genome shotgun (WGS) entry which is preliminary data.</text>
</comment>
<evidence type="ECO:0000313" key="3">
    <source>
        <dbReference type="Proteomes" id="UP000297595"/>
    </source>
</evidence>
<name>A0A7C8PBM5_ORBOL</name>